<evidence type="ECO:0000313" key="2">
    <source>
        <dbReference type="EMBL" id="GKV05640.1"/>
    </source>
</evidence>
<comment type="caution">
    <text evidence="2">The sequence shown here is derived from an EMBL/GenBank/DDBJ whole genome shotgun (WGS) entry which is preliminary data.</text>
</comment>
<keyword evidence="3" id="KW-1185">Reference proteome</keyword>
<gene>
    <name evidence="2" type="ORF">SLEP1_g17627</name>
</gene>
<protein>
    <submittedName>
        <fullName evidence="2">Uncharacterized protein</fullName>
    </submittedName>
</protein>
<name>A0AAV5J3S7_9ROSI</name>
<dbReference type="EMBL" id="BPVZ01000024">
    <property type="protein sequence ID" value="GKV05640.1"/>
    <property type="molecule type" value="Genomic_DNA"/>
</dbReference>
<reference evidence="2 3" key="1">
    <citation type="journal article" date="2021" name="Commun. Biol.">
        <title>The genome of Shorea leprosula (Dipterocarpaceae) highlights the ecological relevance of drought in aseasonal tropical rainforests.</title>
        <authorList>
            <person name="Ng K.K.S."/>
            <person name="Kobayashi M.J."/>
            <person name="Fawcett J.A."/>
            <person name="Hatakeyama M."/>
            <person name="Paape T."/>
            <person name="Ng C.H."/>
            <person name="Ang C.C."/>
            <person name="Tnah L.H."/>
            <person name="Lee C.T."/>
            <person name="Nishiyama T."/>
            <person name="Sese J."/>
            <person name="O'Brien M.J."/>
            <person name="Copetti D."/>
            <person name="Mohd Noor M.I."/>
            <person name="Ong R.C."/>
            <person name="Putra M."/>
            <person name="Sireger I.Z."/>
            <person name="Indrioko S."/>
            <person name="Kosugi Y."/>
            <person name="Izuno A."/>
            <person name="Isagi Y."/>
            <person name="Lee S.L."/>
            <person name="Shimizu K.K."/>
        </authorList>
    </citation>
    <scope>NUCLEOTIDE SEQUENCE [LARGE SCALE GENOMIC DNA]</scope>
    <source>
        <strain evidence="2">214</strain>
    </source>
</reference>
<proteinExistence type="predicted"/>
<accession>A0AAV5J3S7</accession>
<feature type="region of interest" description="Disordered" evidence="1">
    <location>
        <begin position="38"/>
        <end position="62"/>
    </location>
</feature>
<evidence type="ECO:0000256" key="1">
    <source>
        <dbReference type="SAM" id="MobiDB-lite"/>
    </source>
</evidence>
<organism evidence="2 3">
    <name type="scientific">Rubroshorea leprosula</name>
    <dbReference type="NCBI Taxonomy" id="152421"/>
    <lineage>
        <taxon>Eukaryota</taxon>
        <taxon>Viridiplantae</taxon>
        <taxon>Streptophyta</taxon>
        <taxon>Embryophyta</taxon>
        <taxon>Tracheophyta</taxon>
        <taxon>Spermatophyta</taxon>
        <taxon>Magnoliopsida</taxon>
        <taxon>eudicotyledons</taxon>
        <taxon>Gunneridae</taxon>
        <taxon>Pentapetalae</taxon>
        <taxon>rosids</taxon>
        <taxon>malvids</taxon>
        <taxon>Malvales</taxon>
        <taxon>Dipterocarpaceae</taxon>
        <taxon>Rubroshorea</taxon>
    </lineage>
</organism>
<dbReference type="PANTHER" id="PTHR36063">
    <property type="entry name" value="ARABIDOPSIS THALIANA GENOMIC DNA, CHROMOSOME 5, P1 CLONE:MOK16"/>
    <property type="match status" value="1"/>
</dbReference>
<dbReference type="PANTHER" id="PTHR36063:SF1">
    <property type="entry name" value="ARABIDOPSIS THALIANA GENOMIC DNA, CHROMOSOME 5, P1 CLONE:MOK16"/>
    <property type="match status" value="1"/>
</dbReference>
<dbReference type="AlphaFoldDB" id="A0AAV5J3S7"/>
<sequence length="62" mass="6997">MSKESWKLQLWMEVAPAPIINPRKPSNSPALETIAEDIAEEGSNVWPKREKKKGASDENSEF</sequence>
<evidence type="ECO:0000313" key="3">
    <source>
        <dbReference type="Proteomes" id="UP001054252"/>
    </source>
</evidence>
<dbReference type="Proteomes" id="UP001054252">
    <property type="component" value="Unassembled WGS sequence"/>
</dbReference>